<dbReference type="GO" id="GO:0005634">
    <property type="term" value="C:nucleus"/>
    <property type="evidence" value="ECO:0000318"/>
    <property type="project" value="GO_Central"/>
</dbReference>
<dbReference type="GO" id="GO:0000976">
    <property type="term" value="F:transcription cis-regulatory region binding"/>
    <property type="evidence" value="ECO:0000318"/>
    <property type="project" value="GO_Central"/>
</dbReference>
<dbReference type="PANTHER" id="PTHR47001">
    <property type="entry name" value="TRANSCRIPTION FACTOR BHLH121"/>
    <property type="match status" value="1"/>
</dbReference>
<protein>
    <submittedName>
        <fullName evidence="9">Transcription factor bHLH family</fullName>
    </submittedName>
</protein>
<dbReference type="GO" id="GO:0046983">
    <property type="term" value="F:protein dimerization activity"/>
    <property type="evidence" value="ECO:0007669"/>
    <property type="project" value="InterPro"/>
</dbReference>
<evidence type="ECO:0000256" key="1">
    <source>
        <dbReference type="ARBA" id="ARBA00004123"/>
    </source>
</evidence>
<organism evidence="9 10">
    <name type="scientific">Helianthus annuus</name>
    <name type="common">Common sunflower</name>
    <dbReference type="NCBI Taxonomy" id="4232"/>
    <lineage>
        <taxon>Eukaryota</taxon>
        <taxon>Viridiplantae</taxon>
        <taxon>Streptophyta</taxon>
        <taxon>Embryophyta</taxon>
        <taxon>Tracheophyta</taxon>
        <taxon>Spermatophyta</taxon>
        <taxon>Magnoliopsida</taxon>
        <taxon>eudicotyledons</taxon>
        <taxon>Gunneridae</taxon>
        <taxon>Pentapetalae</taxon>
        <taxon>asterids</taxon>
        <taxon>campanulids</taxon>
        <taxon>Asterales</taxon>
        <taxon>Asteraceae</taxon>
        <taxon>Asteroideae</taxon>
        <taxon>Heliantheae alliance</taxon>
        <taxon>Heliantheae</taxon>
        <taxon>Helianthus</taxon>
    </lineage>
</organism>
<dbReference type="PROSITE" id="PS50888">
    <property type="entry name" value="BHLH"/>
    <property type="match status" value="1"/>
</dbReference>
<keyword evidence="3" id="KW-0238">DNA-binding</keyword>
<evidence type="ECO:0000256" key="4">
    <source>
        <dbReference type="ARBA" id="ARBA00023163"/>
    </source>
</evidence>
<reference evidence="9" key="2">
    <citation type="submission" date="2020-06" db="EMBL/GenBank/DDBJ databases">
        <title>Helianthus annuus Genome sequencing and assembly Release 2.</title>
        <authorList>
            <person name="Gouzy J."/>
            <person name="Langlade N."/>
            <person name="Munos S."/>
        </authorList>
    </citation>
    <scope>NUCLEOTIDE SEQUENCE</scope>
    <source>
        <tissue evidence="9">Leaves</tissue>
    </source>
</reference>
<dbReference type="Gene3D" id="4.10.280.10">
    <property type="entry name" value="Helix-loop-helix DNA-binding domain"/>
    <property type="match status" value="1"/>
</dbReference>
<feature type="compositionally biased region" description="Basic and acidic residues" evidence="7">
    <location>
        <begin position="260"/>
        <end position="270"/>
    </location>
</feature>
<feature type="region of interest" description="Disordered" evidence="7">
    <location>
        <begin position="258"/>
        <end position="323"/>
    </location>
</feature>
<dbReference type="CDD" id="cd11446">
    <property type="entry name" value="bHLH_AtILR3_like"/>
    <property type="match status" value="1"/>
</dbReference>
<keyword evidence="6" id="KW-0175">Coiled coil</keyword>
<sequence length="323" mass="36461">MTQFPLNLHLLLRHMLIAIKTPNFLFKTLTLTLTLISILLLVNMDQWKPKLELHQRQDNQHHYIPNDRREMTEVEVKDTNEARKVQKADREKLRRDRLNEQFIELGNVLDPDRPKNDKASIIIDTIQVLKDLTAEVKRLKAECRALSEESCELTQEKNELREEKSSLKSDIENLNAQYQQRVRVMPPWGAINPSSVVMPQAFPVALPIHTGPIPLHPFSFFTNHNPPGAVPTSAPAFMPYPNQTIPVYANVAPTSYSRFRGHDNEKRDDSSDLVTELELKTPGSRSGQEPSGGDKKGKQLEGGCSSSRQTSSSNSVVDNNGGV</sequence>
<evidence type="ECO:0000256" key="2">
    <source>
        <dbReference type="ARBA" id="ARBA00023015"/>
    </source>
</evidence>
<dbReference type="InterPro" id="IPR011598">
    <property type="entry name" value="bHLH_dom"/>
</dbReference>
<evidence type="ECO:0000313" key="9">
    <source>
        <dbReference type="EMBL" id="KAF5790883.1"/>
    </source>
</evidence>
<dbReference type="InterPro" id="IPR036638">
    <property type="entry name" value="HLH_DNA-bd_sf"/>
</dbReference>
<dbReference type="AlphaFoldDB" id="A0A9K3N919"/>
<comment type="subcellular location">
    <subcellularLocation>
        <location evidence="1">Nucleus</location>
    </subcellularLocation>
</comment>
<evidence type="ECO:0000256" key="7">
    <source>
        <dbReference type="SAM" id="MobiDB-lite"/>
    </source>
</evidence>
<accession>A0A9K3N919</accession>
<dbReference type="SUPFAM" id="SSF47459">
    <property type="entry name" value="HLH, helix-loop-helix DNA-binding domain"/>
    <property type="match status" value="1"/>
</dbReference>
<dbReference type="GO" id="GO:0003700">
    <property type="term" value="F:DNA-binding transcription factor activity"/>
    <property type="evidence" value="ECO:0007669"/>
    <property type="project" value="InterPro"/>
</dbReference>
<evidence type="ECO:0000313" key="10">
    <source>
        <dbReference type="Proteomes" id="UP000215914"/>
    </source>
</evidence>
<evidence type="ECO:0000259" key="8">
    <source>
        <dbReference type="PROSITE" id="PS50888"/>
    </source>
</evidence>
<keyword evidence="2" id="KW-0805">Transcription regulation</keyword>
<keyword evidence="10" id="KW-1185">Reference proteome</keyword>
<evidence type="ECO:0000256" key="5">
    <source>
        <dbReference type="ARBA" id="ARBA00023242"/>
    </source>
</evidence>
<feature type="compositionally biased region" description="Low complexity" evidence="7">
    <location>
        <begin position="305"/>
        <end position="323"/>
    </location>
</feature>
<dbReference type="Pfam" id="PF23177">
    <property type="entry name" value="bHLH_IRO3"/>
    <property type="match status" value="1"/>
</dbReference>
<dbReference type="GO" id="GO:0006879">
    <property type="term" value="P:intracellular iron ion homeostasis"/>
    <property type="evidence" value="ECO:0000318"/>
    <property type="project" value="GO_Central"/>
</dbReference>
<evidence type="ECO:0000256" key="3">
    <source>
        <dbReference type="ARBA" id="ARBA00023125"/>
    </source>
</evidence>
<dbReference type="SMART" id="SM00353">
    <property type="entry name" value="HLH"/>
    <property type="match status" value="1"/>
</dbReference>
<dbReference type="PANTHER" id="PTHR47001:SF4">
    <property type="entry name" value="TRANSCRIPTION FACTOR BHLH FAMILY"/>
    <property type="match status" value="1"/>
</dbReference>
<dbReference type="InterPro" id="IPR057075">
    <property type="entry name" value="bHLH_IRO3"/>
</dbReference>
<keyword evidence="5" id="KW-0539">Nucleus</keyword>
<proteinExistence type="predicted"/>
<reference evidence="9" key="1">
    <citation type="journal article" date="2017" name="Nature">
        <title>The sunflower genome provides insights into oil metabolism, flowering and Asterid evolution.</title>
        <authorList>
            <person name="Badouin H."/>
            <person name="Gouzy J."/>
            <person name="Grassa C.J."/>
            <person name="Murat F."/>
            <person name="Staton S.E."/>
            <person name="Cottret L."/>
            <person name="Lelandais-Briere C."/>
            <person name="Owens G.L."/>
            <person name="Carrere S."/>
            <person name="Mayjonade B."/>
            <person name="Legrand L."/>
            <person name="Gill N."/>
            <person name="Kane N.C."/>
            <person name="Bowers J.E."/>
            <person name="Hubner S."/>
            <person name="Bellec A."/>
            <person name="Berard A."/>
            <person name="Berges H."/>
            <person name="Blanchet N."/>
            <person name="Boniface M.C."/>
            <person name="Brunel D."/>
            <person name="Catrice O."/>
            <person name="Chaidir N."/>
            <person name="Claudel C."/>
            <person name="Donnadieu C."/>
            <person name="Faraut T."/>
            <person name="Fievet G."/>
            <person name="Helmstetter N."/>
            <person name="King M."/>
            <person name="Knapp S.J."/>
            <person name="Lai Z."/>
            <person name="Le Paslier M.C."/>
            <person name="Lippi Y."/>
            <person name="Lorenzon L."/>
            <person name="Mandel J.R."/>
            <person name="Marage G."/>
            <person name="Marchand G."/>
            <person name="Marquand E."/>
            <person name="Bret-Mestries E."/>
            <person name="Morien E."/>
            <person name="Nambeesan S."/>
            <person name="Nguyen T."/>
            <person name="Pegot-Espagnet P."/>
            <person name="Pouilly N."/>
            <person name="Raftis F."/>
            <person name="Sallet E."/>
            <person name="Schiex T."/>
            <person name="Thomas J."/>
            <person name="Vandecasteele C."/>
            <person name="Vares D."/>
            <person name="Vear F."/>
            <person name="Vautrin S."/>
            <person name="Crespi M."/>
            <person name="Mangin B."/>
            <person name="Burke J.M."/>
            <person name="Salse J."/>
            <person name="Munos S."/>
            <person name="Vincourt P."/>
            <person name="Rieseberg L.H."/>
            <person name="Langlade N.B."/>
        </authorList>
    </citation>
    <scope>NUCLEOTIDE SEQUENCE</scope>
    <source>
        <tissue evidence="9">Leaves</tissue>
    </source>
</reference>
<comment type="caution">
    <text evidence="9">The sequence shown here is derived from an EMBL/GenBank/DDBJ whole genome shotgun (WGS) entry which is preliminary data.</text>
</comment>
<dbReference type="InterPro" id="IPR044579">
    <property type="entry name" value="bHLH11/121"/>
</dbReference>
<feature type="coiled-coil region" evidence="6">
    <location>
        <begin position="122"/>
        <end position="177"/>
    </location>
</feature>
<dbReference type="EMBL" id="MNCJ02000324">
    <property type="protein sequence ID" value="KAF5790883.1"/>
    <property type="molecule type" value="Genomic_DNA"/>
</dbReference>
<dbReference type="Proteomes" id="UP000215914">
    <property type="component" value="Unassembled WGS sequence"/>
</dbReference>
<name>A0A9K3N919_HELAN</name>
<feature type="domain" description="BHLH" evidence="8">
    <location>
        <begin position="82"/>
        <end position="132"/>
    </location>
</feature>
<dbReference type="Gramene" id="mRNA:HanXRQr2_Chr09g0388311">
    <property type="protein sequence ID" value="mRNA:HanXRQr2_Chr09g0388311"/>
    <property type="gene ID" value="HanXRQr2_Chr09g0388311"/>
</dbReference>
<gene>
    <name evidence="9" type="ORF">HanXRQr2_Chr09g0388311</name>
</gene>
<evidence type="ECO:0000256" key="6">
    <source>
        <dbReference type="SAM" id="Coils"/>
    </source>
</evidence>
<keyword evidence="4" id="KW-0804">Transcription</keyword>